<keyword evidence="4" id="KW-0539">Nucleus</keyword>
<evidence type="ECO:0000313" key="6">
    <source>
        <dbReference type="EMBL" id="KAG9441467.1"/>
    </source>
</evidence>
<feature type="region of interest" description="Disordered" evidence="5">
    <location>
        <begin position="175"/>
        <end position="202"/>
    </location>
</feature>
<dbReference type="Gene3D" id="1.10.287.100">
    <property type="match status" value="1"/>
</dbReference>
<dbReference type="GO" id="GO:0006367">
    <property type="term" value="P:transcription initiation at RNA polymerase II promoter"/>
    <property type="evidence" value="ECO:0007669"/>
    <property type="project" value="InterPro"/>
</dbReference>
<dbReference type="SMART" id="SM01371">
    <property type="entry name" value="TFIIA"/>
    <property type="match status" value="1"/>
</dbReference>
<evidence type="ECO:0000256" key="4">
    <source>
        <dbReference type="ARBA" id="ARBA00023242"/>
    </source>
</evidence>
<organism evidence="6 7">
    <name type="scientific">Aristolochia fimbriata</name>
    <name type="common">White veined hardy Dutchman's pipe vine</name>
    <dbReference type="NCBI Taxonomy" id="158543"/>
    <lineage>
        <taxon>Eukaryota</taxon>
        <taxon>Viridiplantae</taxon>
        <taxon>Streptophyta</taxon>
        <taxon>Embryophyta</taxon>
        <taxon>Tracheophyta</taxon>
        <taxon>Spermatophyta</taxon>
        <taxon>Magnoliopsida</taxon>
        <taxon>Magnoliidae</taxon>
        <taxon>Piperales</taxon>
        <taxon>Aristolochiaceae</taxon>
        <taxon>Aristolochia</taxon>
    </lineage>
</organism>
<dbReference type="CDD" id="cd07976">
    <property type="entry name" value="TFIIA_alpha_beta_like"/>
    <property type="match status" value="2"/>
</dbReference>
<comment type="subcellular location">
    <subcellularLocation>
        <location evidence="1">Nucleus</location>
    </subcellularLocation>
</comment>
<feature type="region of interest" description="Disordered" evidence="5">
    <location>
        <begin position="290"/>
        <end position="346"/>
    </location>
</feature>
<keyword evidence="3" id="KW-0804">Transcription</keyword>
<dbReference type="SUPFAM" id="SSF50784">
    <property type="entry name" value="Transcription factor IIA (TFIIA), beta-barrel domain"/>
    <property type="match status" value="1"/>
</dbReference>
<dbReference type="PANTHER" id="PTHR12694">
    <property type="entry name" value="TRANSCRIPTION INITIATION FACTOR IIA SUBUNIT 1"/>
    <property type="match status" value="1"/>
</dbReference>
<dbReference type="EMBL" id="JAINDJ010000007">
    <property type="protein sequence ID" value="KAG9441467.1"/>
    <property type="molecule type" value="Genomic_DNA"/>
</dbReference>
<feature type="region of interest" description="Disordered" evidence="5">
    <location>
        <begin position="57"/>
        <end position="76"/>
    </location>
</feature>
<comment type="similarity">
    <text evidence="2">Belongs to the TFIIA subunit 1 family.</text>
</comment>
<dbReference type="InterPro" id="IPR004855">
    <property type="entry name" value="TFIIA_asu/bsu"/>
</dbReference>
<dbReference type="FunFam" id="1.10.287.100:FF:000001">
    <property type="entry name" value="Transcription initiation factor IIA subunit"/>
    <property type="match status" value="1"/>
</dbReference>
<sequence length="391" mass="42927">MAASVSAVYLHVVDSVVSKLRQEFINEGVDDSVLSELQSLWELKMLQCGAIQGPIERNPASRASVPTPVRDLNVPYEGPEEYETPTAEMLFPPTPLQTPIPTPLPVDPVAYQYFPPAPSEYGAGSDNGTAPDAKGGRPPAFLQQPSPAPSPSPSPSTWANQRPLGVDVNVAYDEAREEEGGGVSQPPMKDFFTSTSGKRKREDLPPHFPGGYIPQQDGSGDDILGHTLQEKVPLEHNLNKEPLAPIHDRLSMRKSNGANASVALVKMTHTIHKIPQKDGHEDVYENGLSNEEYNTTPYFDSLTPHNSGTPIAVKGENLEDEEPPLNEDDDDDDLDDLEGADEEPNTNHLVLAQFEKVNRTKSRWKCTLKDGIMRLNNKDILFTKATGEFDF</sequence>
<name>A0AAV7E0U8_ARIFI</name>
<dbReference type="AlphaFoldDB" id="A0AAV7E0U8"/>
<dbReference type="FunFam" id="2.30.18.10:FF:000005">
    <property type="entry name" value="transcription initiation factor IIA large subunit"/>
    <property type="match status" value="1"/>
</dbReference>
<feature type="region of interest" description="Disordered" evidence="5">
    <location>
        <begin position="117"/>
        <end position="162"/>
    </location>
</feature>
<dbReference type="InterPro" id="IPR009088">
    <property type="entry name" value="TFIIA_b-brl"/>
</dbReference>
<evidence type="ECO:0000256" key="5">
    <source>
        <dbReference type="SAM" id="MobiDB-lite"/>
    </source>
</evidence>
<evidence type="ECO:0000313" key="7">
    <source>
        <dbReference type="Proteomes" id="UP000825729"/>
    </source>
</evidence>
<feature type="compositionally biased region" description="Polar residues" evidence="5">
    <location>
        <begin position="290"/>
        <end position="309"/>
    </location>
</feature>
<comment type="caution">
    <text evidence="6">The sequence shown here is derived from an EMBL/GenBank/DDBJ whole genome shotgun (WGS) entry which is preliminary data.</text>
</comment>
<reference evidence="6 7" key="1">
    <citation type="submission" date="2021-07" db="EMBL/GenBank/DDBJ databases">
        <title>The Aristolochia fimbriata genome: insights into angiosperm evolution, floral development and chemical biosynthesis.</title>
        <authorList>
            <person name="Jiao Y."/>
        </authorList>
    </citation>
    <scope>NUCLEOTIDE SEQUENCE [LARGE SCALE GENOMIC DNA]</scope>
    <source>
        <strain evidence="6">IBCAS-2021</strain>
        <tissue evidence="6">Leaf</tissue>
    </source>
</reference>
<dbReference type="PANTHER" id="PTHR12694:SF8">
    <property type="entry name" value="TRANSCRIPTION INITIATION FACTOR IIA SUBUNIT 1"/>
    <property type="match status" value="1"/>
</dbReference>
<evidence type="ECO:0000256" key="1">
    <source>
        <dbReference type="ARBA" id="ARBA00004123"/>
    </source>
</evidence>
<feature type="compositionally biased region" description="Acidic residues" evidence="5">
    <location>
        <begin position="318"/>
        <end position="344"/>
    </location>
</feature>
<dbReference type="GO" id="GO:0005672">
    <property type="term" value="C:transcription factor TFIIA complex"/>
    <property type="evidence" value="ECO:0007669"/>
    <property type="project" value="InterPro"/>
</dbReference>
<gene>
    <name evidence="6" type="ORF">H6P81_017321</name>
</gene>
<keyword evidence="7" id="KW-1185">Reference proteome</keyword>
<accession>A0AAV7E0U8</accession>
<dbReference type="Gene3D" id="2.30.18.10">
    <property type="entry name" value="Transcription factor IIA (TFIIA), beta-barrel domain"/>
    <property type="match status" value="1"/>
</dbReference>
<proteinExistence type="inferred from homology"/>
<dbReference type="Proteomes" id="UP000825729">
    <property type="component" value="Unassembled WGS sequence"/>
</dbReference>
<dbReference type="Pfam" id="PF03153">
    <property type="entry name" value="TFIIA"/>
    <property type="match status" value="2"/>
</dbReference>
<protein>
    <submittedName>
        <fullName evidence="6">Uncharacterized protein</fullName>
    </submittedName>
</protein>
<evidence type="ECO:0000256" key="2">
    <source>
        <dbReference type="ARBA" id="ARBA00010059"/>
    </source>
</evidence>
<dbReference type="SUPFAM" id="SSF47396">
    <property type="entry name" value="Transcription factor IIA (TFIIA), alpha-helical domain"/>
    <property type="match status" value="1"/>
</dbReference>
<evidence type="ECO:0000256" key="3">
    <source>
        <dbReference type="ARBA" id="ARBA00023163"/>
    </source>
</evidence>